<dbReference type="GO" id="GO:0003735">
    <property type="term" value="F:structural constituent of ribosome"/>
    <property type="evidence" value="ECO:0007669"/>
    <property type="project" value="InterPro"/>
</dbReference>
<comment type="similarity">
    <text evidence="1 5">Belongs to the eukaryotic ribosomal protein eS8 family.</text>
</comment>
<evidence type="ECO:0000256" key="5">
    <source>
        <dbReference type="HAMAP-Rule" id="MF_00029"/>
    </source>
</evidence>
<keyword evidence="3 5" id="KW-0687">Ribonucleoprotein</keyword>
<feature type="compositionally biased region" description="Basic residues" evidence="6">
    <location>
        <begin position="8"/>
        <end position="25"/>
    </location>
</feature>
<dbReference type="Pfam" id="PF01201">
    <property type="entry name" value="Ribosomal_S8e"/>
    <property type="match status" value="1"/>
</dbReference>
<dbReference type="EMBL" id="NDWU01000017">
    <property type="protein sequence ID" value="PUA31461.1"/>
    <property type="molecule type" value="Genomic_DNA"/>
</dbReference>
<dbReference type="CDD" id="cd11382">
    <property type="entry name" value="Ribosomal_S8e"/>
    <property type="match status" value="1"/>
</dbReference>
<sequence length="127" mass="14213">MVQWHTDIHKRKPTGGKRTPYRKKRRYERGGEPALTMVGDRKVKIKDTFGGGVKVAVISDKVANVYNPTTKRVEKATIIRVKSNPSNKDYERRGIITRGAIIETSLGDARITSRPGRDGVINAVLIK</sequence>
<proteinExistence type="inferred from homology"/>
<protein>
    <recommendedName>
        <fullName evidence="4 5">Small ribosomal subunit protein eS8</fullName>
    </recommendedName>
</protein>
<evidence type="ECO:0000256" key="3">
    <source>
        <dbReference type="ARBA" id="ARBA00023274"/>
    </source>
</evidence>
<dbReference type="NCBIfam" id="TIGR00307">
    <property type="entry name" value="eS8"/>
    <property type="match status" value="1"/>
</dbReference>
<dbReference type="PANTHER" id="PTHR10394">
    <property type="entry name" value="40S RIBOSOMAL PROTEIN S8"/>
    <property type="match status" value="1"/>
</dbReference>
<evidence type="ECO:0000256" key="1">
    <source>
        <dbReference type="ARBA" id="ARBA00005257"/>
    </source>
</evidence>
<dbReference type="GO" id="GO:0006412">
    <property type="term" value="P:translation"/>
    <property type="evidence" value="ECO:0007669"/>
    <property type="project" value="UniProtKB-UniRule"/>
</dbReference>
<gene>
    <name evidence="5" type="primary">rps8e</name>
    <name evidence="7" type="ORF">B9J98_06330</name>
</gene>
<evidence type="ECO:0000313" key="7">
    <source>
        <dbReference type="EMBL" id="PUA31461.1"/>
    </source>
</evidence>
<reference evidence="7 8" key="1">
    <citation type="submission" date="2017-04" db="EMBL/GenBank/DDBJ databases">
        <title>Draft Aigarchaeota genome from a New Zealand hot spring.</title>
        <authorList>
            <person name="Reysenbach A.-L."/>
            <person name="Donaho J.A."/>
            <person name="Gerhart J."/>
            <person name="Kelley J.F."/>
            <person name="Kouba K."/>
            <person name="Podar M."/>
            <person name="Stott M."/>
        </authorList>
    </citation>
    <scope>NUCLEOTIDE SEQUENCE [LARGE SCALE GENOMIC DNA]</scope>
    <source>
        <strain evidence="7">NZ13_MG1</strain>
    </source>
</reference>
<comment type="subunit">
    <text evidence="5">Part of the 30S ribosomal subunit.</text>
</comment>
<dbReference type="HAMAP" id="MF_00029">
    <property type="entry name" value="Ribosomal_eS8"/>
    <property type="match status" value="1"/>
</dbReference>
<comment type="caution">
    <text evidence="7">The sequence shown here is derived from an EMBL/GenBank/DDBJ whole genome shotgun (WGS) entry which is preliminary data.</text>
</comment>
<accession>A0A2R7Y1P6</accession>
<dbReference type="GO" id="GO:0005840">
    <property type="term" value="C:ribosome"/>
    <property type="evidence" value="ECO:0007669"/>
    <property type="project" value="UniProtKB-KW"/>
</dbReference>
<dbReference type="InterPro" id="IPR022309">
    <property type="entry name" value="Ribosomal_Se8/biogenesis_NSA2"/>
</dbReference>
<feature type="region of interest" description="Disordered" evidence="6">
    <location>
        <begin position="1"/>
        <end position="25"/>
    </location>
</feature>
<organism evidence="7 8">
    <name type="scientific">Candidatus Terraquivivens tikiterensis</name>
    <dbReference type="NCBI Taxonomy" id="1980982"/>
    <lineage>
        <taxon>Archaea</taxon>
        <taxon>Nitrososphaerota</taxon>
        <taxon>Candidatus Wolframiiraptoraceae</taxon>
        <taxon>Candidatus Terraquivivens</taxon>
    </lineage>
</organism>
<dbReference type="Gene3D" id="2.40.10.310">
    <property type="match status" value="1"/>
</dbReference>
<keyword evidence="2 5" id="KW-0689">Ribosomal protein</keyword>
<dbReference type="Proteomes" id="UP000244066">
    <property type="component" value="Unassembled WGS sequence"/>
</dbReference>
<evidence type="ECO:0000313" key="8">
    <source>
        <dbReference type="Proteomes" id="UP000244066"/>
    </source>
</evidence>
<evidence type="ECO:0000256" key="2">
    <source>
        <dbReference type="ARBA" id="ARBA00022980"/>
    </source>
</evidence>
<dbReference type="InterPro" id="IPR001047">
    <property type="entry name" value="Ribosomal_eS8"/>
</dbReference>
<dbReference type="GO" id="GO:1990904">
    <property type="term" value="C:ribonucleoprotein complex"/>
    <property type="evidence" value="ECO:0007669"/>
    <property type="project" value="UniProtKB-KW"/>
</dbReference>
<evidence type="ECO:0000256" key="6">
    <source>
        <dbReference type="SAM" id="MobiDB-lite"/>
    </source>
</evidence>
<dbReference type="InterPro" id="IPR020919">
    <property type="entry name" value="Ribosomal_protein_eS8_arc"/>
</dbReference>
<dbReference type="AlphaFoldDB" id="A0A2R7Y1P6"/>
<name>A0A2R7Y1P6_9ARCH</name>
<evidence type="ECO:0000256" key="4">
    <source>
        <dbReference type="ARBA" id="ARBA00035277"/>
    </source>
</evidence>